<evidence type="ECO:0000313" key="4">
    <source>
        <dbReference type="Proteomes" id="UP000037069"/>
    </source>
</evidence>
<dbReference type="Proteomes" id="UP000037069">
    <property type="component" value="Unassembled WGS sequence"/>
</dbReference>
<accession>A0A0L0C0T7</accession>
<dbReference type="AlphaFoldDB" id="A0A0L0C0T7"/>
<feature type="domain" description="Transferrin-like" evidence="2">
    <location>
        <begin position="46"/>
        <end position="297"/>
    </location>
</feature>
<dbReference type="PROSITE" id="PS51408">
    <property type="entry name" value="TRANSFERRIN_LIKE_4"/>
    <property type="match status" value="1"/>
</dbReference>
<dbReference type="SMART" id="SM00094">
    <property type="entry name" value="TR_FER"/>
    <property type="match status" value="1"/>
</dbReference>
<dbReference type="SUPFAM" id="SSF53850">
    <property type="entry name" value="Periplasmic binding protein-like II"/>
    <property type="match status" value="1"/>
</dbReference>
<sequence>MFRFFTLLALMALTVGQYVRPLVFRPYPQNFHQFSPYINNNGQRQQKLCTYSDITFEKCIHTVAVARNSSIPLALECIRKDDRENCINSVESGTSDMVVLTGHGYKPARSAGLRPFIYAHEDDNSLYIAVAPRNITFLGIQEAPIIFDQSKHRAFHAATFFNYRMGHDICNFLNKASLTEYINIVDSSNYIANSEEILICPNRVPDEFENYKRCNVEAGLQRAVFVSAYASSKQEQAIRKIFDTIFERFGTNSEIFNFFDTFQGQDDVIFKNSLISFDSVPTYRNQVDENVFNYLHCNEDEQPHDPRELL</sequence>
<feature type="signal peptide" evidence="1">
    <location>
        <begin position="1"/>
        <end position="16"/>
    </location>
</feature>
<keyword evidence="1" id="KW-0732">Signal</keyword>
<dbReference type="GO" id="GO:0045047">
    <property type="term" value="P:protein targeting to ER"/>
    <property type="evidence" value="ECO:0007669"/>
    <property type="project" value="TreeGrafter"/>
</dbReference>
<evidence type="ECO:0000313" key="3">
    <source>
        <dbReference type="EMBL" id="KNC25872.1"/>
    </source>
</evidence>
<dbReference type="PANTHER" id="PTHR11485:SF34">
    <property type="entry name" value="SIGNAL RECOGNITION PARTICLE RECEPTOR SUBUNIT BETA"/>
    <property type="match status" value="1"/>
</dbReference>
<name>A0A0L0C0T7_LUCCU</name>
<dbReference type="InterPro" id="IPR001156">
    <property type="entry name" value="Transferrin-like_dom"/>
</dbReference>
<dbReference type="OMA" id="QHDYMAA"/>
<comment type="caution">
    <text evidence="3">The sequence shown here is derived from an EMBL/GenBank/DDBJ whole genome shotgun (WGS) entry which is preliminary data.</text>
</comment>
<keyword evidence="4" id="KW-1185">Reference proteome</keyword>
<gene>
    <name evidence="3" type="ORF">FF38_08121</name>
</gene>
<reference evidence="3 4" key="1">
    <citation type="journal article" date="2015" name="Nat. Commun.">
        <title>Lucilia cuprina genome unlocks parasitic fly biology to underpin future interventions.</title>
        <authorList>
            <person name="Anstead C.A."/>
            <person name="Korhonen P.K."/>
            <person name="Young N.D."/>
            <person name="Hall R.S."/>
            <person name="Jex A.R."/>
            <person name="Murali S.C."/>
            <person name="Hughes D.S."/>
            <person name="Lee S.F."/>
            <person name="Perry T."/>
            <person name="Stroehlein A.J."/>
            <person name="Ansell B.R."/>
            <person name="Breugelmans B."/>
            <person name="Hofmann A."/>
            <person name="Qu J."/>
            <person name="Dugan S."/>
            <person name="Lee S.L."/>
            <person name="Chao H."/>
            <person name="Dinh H."/>
            <person name="Han Y."/>
            <person name="Doddapaneni H.V."/>
            <person name="Worley K.C."/>
            <person name="Muzny D.M."/>
            <person name="Ioannidis P."/>
            <person name="Waterhouse R.M."/>
            <person name="Zdobnov E.M."/>
            <person name="James P.J."/>
            <person name="Bagnall N.H."/>
            <person name="Kotze A.C."/>
            <person name="Gibbs R.A."/>
            <person name="Richards S."/>
            <person name="Batterham P."/>
            <person name="Gasser R.B."/>
        </authorList>
    </citation>
    <scope>NUCLEOTIDE SEQUENCE [LARGE SCALE GENOMIC DNA]</scope>
    <source>
        <strain evidence="3 4">LS</strain>
        <tissue evidence="3">Full body</tissue>
    </source>
</reference>
<feature type="chain" id="PRO_5005535374" description="Transferrin-like domain-containing protein" evidence="1">
    <location>
        <begin position="17"/>
        <end position="310"/>
    </location>
</feature>
<dbReference type="PANTHER" id="PTHR11485">
    <property type="entry name" value="TRANSFERRIN"/>
    <property type="match status" value="1"/>
</dbReference>
<dbReference type="GO" id="GO:0005785">
    <property type="term" value="C:signal recognition particle receptor complex"/>
    <property type="evidence" value="ECO:0007669"/>
    <property type="project" value="TreeGrafter"/>
</dbReference>
<organism evidence="3 4">
    <name type="scientific">Lucilia cuprina</name>
    <name type="common">Green bottle fly</name>
    <name type="synonym">Australian sheep blowfly</name>
    <dbReference type="NCBI Taxonomy" id="7375"/>
    <lineage>
        <taxon>Eukaryota</taxon>
        <taxon>Metazoa</taxon>
        <taxon>Ecdysozoa</taxon>
        <taxon>Arthropoda</taxon>
        <taxon>Hexapoda</taxon>
        <taxon>Insecta</taxon>
        <taxon>Pterygota</taxon>
        <taxon>Neoptera</taxon>
        <taxon>Endopterygota</taxon>
        <taxon>Diptera</taxon>
        <taxon>Brachycera</taxon>
        <taxon>Muscomorpha</taxon>
        <taxon>Oestroidea</taxon>
        <taxon>Calliphoridae</taxon>
        <taxon>Luciliinae</taxon>
        <taxon>Lucilia</taxon>
    </lineage>
</organism>
<dbReference type="Gene3D" id="3.40.190.10">
    <property type="entry name" value="Periplasmic binding protein-like II"/>
    <property type="match status" value="2"/>
</dbReference>
<dbReference type="Pfam" id="PF00405">
    <property type="entry name" value="Transferrin"/>
    <property type="match status" value="1"/>
</dbReference>
<evidence type="ECO:0000256" key="1">
    <source>
        <dbReference type="SAM" id="SignalP"/>
    </source>
</evidence>
<proteinExistence type="predicted"/>
<evidence type="ECO:0000259" key="2">
    <source>
        <dbReference type="PROSITE" id="PS51408"/>
    </source>
</evidence>
<dbReference type="EMBL" id="JRES01001065">
    <property type="protein sequence ID" value="KNC25872.1"/>
    <property type="molecule type" value="Genomic_DNA"/>
</dbReference>
<protein>
    <recommendedName>
        <fullName evidence="2">Transferrin-like domain-containing protein</fullName>
    </recommendedName>
</protein>
<dbReference type="OrthoDB" id="7987853at2759"/>